<dbReference type="InterPro" id="IPR050469">
    <property type="entry name" value="Diguanylate_Cyclase"/>
</dbReference>
<evidence type="ECO:0000313" key="2">
    <source>
        <dbReference type="EMBL" id="GAG00076.1"/>
    </source>
</evidence>
<dbReference type="PANTHER" id="PTHR45138:SF9">
    <property type="entry name" value="DIGUANYLATE CYCLASE DGCM-RELATED"/>
    <property type="match status" value="1"/>
</dbReference>
<accession>X0VHR4</accession>
<dbReference type="SMART" id="SM00267">
    <property type="entry name" value="GGDEF"/>
    <property type="match status" value="1"/>
</dbReference>
<dbReference type="PROSITE" id="PS50887">
    <property type="entry name" value="GGDEF"/>
    <property type="match status" value="1"/>
</dbReference>
<proteinExistence type="predicted"/>
<dbReference type="Pfam" id="PF00990">
    <property type="entry name" value="GGDEF"/>
    <property type="match status" value="1"/>
</dbReference>
<dbReference type="GO" id="GO:0052621">
    <property type="term" value="F:diguanylate cyclase activity"/>
    <property type="evidence" value="ECO:0007669"/>
    <property type="project" value="TreeGrafter"/>
</dbReference>
<dbReference type="CDD" id="cd01949">
    <property type="entry name" value="GGDEF"/>
    <property type="match status" value="1"/>
</dbReference>
<dbReference type="InterPro" id="IPR029787">
    <property type="entry name" value="Nucleotide_cyclase"/>
</dbReference>
<dbReference type="EMBL" id="BARS01028962">
    <property type="protein sequence ID" value="GAG00076.1"/>
    <property type="molecule type" value="Genomic_DNA"/>
</dbReference>
<evidence type="ECO:0000259" key="1">
    <source>
        <dbReference type="PROSITE" id="PS50887"/>
    </source>
</evidence>
<gene>
    <name evidence="2" type="ORF">S01H1_45330</name>
</gene>
<dbReference type="InterPro" id="IPR000160">
    <property type="entry name" value="GGDEF_dom"/>
</dbReference>
<comment type="caution">
    <text evidence="2">The sequence shown here is derived from an EMBL/GenBank/DDBJ whole genome shotgun (WGS) entry which is preliminary data.</text>
</comment>
<dbReference type="GO" id="GO:1902201">
    <property type="term" value="P:negative regulation of bacterial-type flagellum-dependent cell motility"/>
    <property type="evidence" value="ECO:0007669"/>
    <property type="project" value="TreeGrafter"/>
</dbReference>
<sequence>DIDHFKRVNDSHGHDAGDAVLKTVARTLLESSRGFDILGRWGGEEFLGLVQNVDEDHLGVVSERLRALVAASSVRHGDAEIRVTVSIGATLARTDDTPERLVKRADSVMYESKRAGRNRVTLAS</sequence>
<feature type="non-terminal residue" evidence="2">
    <location>
        <position position="1"/>
    </location>
</feature>
<dbReference type="GO" id="GO:0005886">
    <property type="term" value="C:plasma membrane"/>
    <property type="evidence" value="ECO:0007669"/>
    <property type="project" value="TreeGrafter"/>
</dbReference>
<organism evidence="2">
    <name type="scientific">marine sediment metagenome</name>
    <dbReference type="NCBI Taxonomy" id="412755"/>
    <lineage>
        <taxon>unclassified sequences</taxon>
        <taxon>metagenomes</taxon>
        <taxon>ecological metagenomes</taxon>
    </lineage>
</organism>
<dbReference type="GO" id="GO:0043709">
    <property type="term" value="P:cell adhesion involved in single-species biofilm formation"/>
    <property type="evidence" value="ECO:0007669"/>
    <property type="project" value="TreeGrafter"/>
</dbReference>
<reference evidence="2" key="1">
    <citation type="journal article" date="2014" name="Front. Microbiol.">
        <title>High frequency of phylogenetically diverse reductive dehalogenase-homologous genes in deep subseafloor sedimentary metagenomes.</title>
        <authorList>
            <person name="Kawai M."/>
            <person name="Futagami T."/>
            <person name="Toyoda A."/>
            <person name="Takaki Y."/>
            <person name="Nishi S."/>
            <person name="Hori S."/>
            <person name="Arai W."/>
            <person name="Tsubouchi T."/>
            <person name="Morono Y."/>
            <person name="Uchiyama I."/>
            <person name="Ito T."/>
            <person name="Fujiyama A."/>
            <person name="Inagaki F."/>
            <person name="Takami H."/>
        </authorList>
    </citation>
    <scope>NUCLEOTIDE SEQUENCE</scope>
    <source>
        <strain evidence="2">Expedition CK06-06</strain>
    </source>
</reference>
<dbReference type="Gene3D" id="3.30.70.270">
    <property type="match status" value="1"/>
</dbReference>
<dbReference type="NCBIfam" id="TIGR00254">
    <property type="entry name" value="GGDEF"/>
    <property type="match status" value="1"/>
</dbReference>
<dbReference type="SUPFAM" id="SSF55073">
    <property type="entry name" value="Nucleotide cyclase"/>
    <property type="match status" value="1"/>
</dbReference>
<dbReference type="PANTHER" id="PTHR45138">
    <property type="entry name" value="REGULATORY COMPONENTS OF SENSORY TRANSDUCTION SYSTEM"/>
    <property type="match status" value="1"/>
</dbReference>
<name>X0VHR4_9ZZZZ</name>
<dbReference type="AlphaFoldDB" id="X0VHR4"/>
<feature type="domain" description="GGDEF" evidence="1">
    <location>
        <begin position="1"/>
        <end position="124"/>
    </location>
</feature>
<protein>
    <recommendedName>
        <fullName evidence="1">GGDEF domain-containing protein</fullName>
    </recommendedName>
</protein>
<dbReference type="InterPro" id="IPR043128">
    <property type="entry name" value="Rev_trsase/Diguanyl_cyclase"/>
</dbReference>